<protein>
    <recommendedName>
        <fullName evidence="3">Apea-like HEPN domain-containing protein</fullName>
    </recommendedName>
</protein>
<accession>A0ABY6HMN4</accession>
<proteinExistence type="predicted"/>
<organism evidence="1 2">
    <name type="scientific">Candidatus Lokiarchaeum ossiferum</name>
    <dbReference type="NCBI Taxonomy" id="2951803"/>
    <lineage>
        <taxon>Archaea</taxon>
        <taxon>Promethearchaeati</taxon>
        <taxon>Promethearchaeota</taxon>
        <taxon>Promethearchaeia</taxon>
        <taxon>Promethearchaeales</taxon>
        <taxon>Promethearchaeaceae</taxon>
        <taxon>Candidatus Lokiarchaeum</taxon>
    </lineage>
</organism>
<reference evidence="1" key="1">
    <citation type="submission" date="2022-09" db="EMBL/GenBank/DDBJ databases">
        <title>Actin cytoskeleton and complex cell architecture in an #Asgard archaeon.</title>
        <authorList>
            <person name="Ponce Toledo R.I."/>
            <person name="Schleper C."/>
            <person name="Rodrigues Oliveira T."/>
            <person name="Wollweber F."/>
            <person name="Xu J."/>
            <person name="Rittmann S."/>
            <person name="Klingl A."/>
            <person name="Pilhofer M."/>
        </authorList>
    </citation>
    <scope>NUCLEOTIDE SEQUENCE</scope>
    <source>
        <strain evidence="1">B-35</strain>
    </source>
</reference>
<dbReference type="Proteomes" id="UP001208689">
    <property type="component" value="Chromosome"/>
</dbReference>
<evidence type="ECO:0008006" key="3">
    <source>
        <dbReference type="Google" id="ProtNLM"/>
    </source>
</evidence>
<name>A0ABY6HMN4_9ARCH</name>
<evidence type="ECO:0000313" key="2">
    <source>
        <dbReference type="Proteomes" id="UP001208689"/>
    </source>
</evidence>
<gene>
    <name evidence="1" type="ORF">NEF87_001060</name>
</gene>
<sequence>MQNKPWISGPIELLWHGYDHMGKESDFDQRLAMISFDNAVEASLNAFIHFRVPNEKVNWKKYKRVRNSYPGKLELVSEISPQILPEATIKQLTFYHTIRNDMYHRGNGLTVETDKLSAFALLSSRVVQELLQIPVDTLIQEKRDQEHAKASSGHLKFTGQFEKILATGKPIEEFFHNVQLKSKEITEKNIPDLVNQFQDFMGSLVKKDGRSRPKIFKKTRSAKK</sequence>
<keyword evidence="2" id="KW-1185">Reference proteome</keyword>
<dbReference type="EMBL" id="CP104013">
    <property type="protein sequence ID" value="UYP44775.1"/>
    <property type="molecule type" value="Genomic_DNA"/>
</dbReference>
<evidence type="ECO:0000313" key="1">
    <source>
        <dbReference type="EMBL" id="UYP44775.1"/>
    </source>
</evidence>